<evidence type="ECO:0000256" key="1">
    <source>
        <dbReference type="SAM" id="SignalP"/>
    </source>
</evidence>
<feature type="chain" id="PRO_5046732023" description="DUF4382 domain-containing protein" evidence="1">
    <location>
        <begin position="21"/>
        <end position="304"/>
    </location>
</feature>
<dbReference type="InterPro" id="IPR025491">
    <property type="entry name" value="DUF4382"/>
</dbReference>
<accession>A0ABQ3I4Q7</accession>
<comment type="caution">
    <text evidence="3">The sequence shown here is derived from an EMBL/GenBank/DDBJ whole genome shotgun (WGS) entry which is preliminary data.</text>
</comment>
<protein>
    <recommendedName>
        <fullName evidence="2">DUF4382 domain-containing protein</fullName>
    </recommendedName>
</protein>
<dbReference type="Pfam" id="PF14321">
    <property type="entry name" value="DUF4382"/>
    <property type="match status" value="1"/>
</dbReference>
<organism evidence="3 4">
    <name type="scientific">Roseivirga thermotolerans</name>
    <dbReference type="NCBI Taxonomy" id="1758176"/>
    <lineage>
        <taxon>Bacteria</taxon>
        <taxon>Pseudomonadati</taxon>
        <taxon>Bacteroidota</taxon>
        <taxon>Cytophagia</taxon>
        <taxon>Cytophagales</taxon>
        <taxon>Roseivirgaceae</taxon>
        <taxon>Roseivirga</taxon>
    </lineage>
</organism>
<feature type="domain" description="DUF4382" evidence="2">
    <location>
        <begin position="32"/>
        <end position="175"/>
    </location>
</feature>
<dbReference type="PROSITE" id="PS51257">
    <property type="entry name" value="PROKAR_LIPOPROTEIN"/>
    <property type="match status" value="1"/>
</dbReference>
<name>A0ABQ3I4Q7_9BACT</name>
<sequence length="304" mass="33007">MKTIKTLIAALIVTTGFVLTSCDDNDNEMSGTGSASFEATDAAVDAENISGVYLSVDELQVIANGKVKNTITFEEPETFDLMAYQNGQTKFLGQTDLDAGSYDEVRLILNSTSQAWVEFTDNTTKQISVPSGSTSGYKIFGDFEVLANGLSEIVLDVDLRKALVKEGNGDFKLRPTARLVSKANAGSIQGKVDMDDMQDADKVVVYAYLEGTYNEAEQNEPAEGRTRFEGSINSAVATATGNFTLAFMPEGKYELIVAKYKENQLNNEVEFESSTKVEVEINGSVMSAFNVKARSVTSLLIDIF</sequence>
<reference evidence="4" key="1">
    <citation type="journal article" date="2019" name="Int. J. Syst. Evol. Microbiol.">
        <title>The Global Catalogue of Microorganisms (GCM) 10K type strain sequencing project: providing services to taxonomists for standard genome sequencing and annotation.</title>
        <authorList>
            <consortium name="The Broad Institute Genomics Platform"/>
            <consortium name="The Broad Institute Genome Sequencing Center for Infectious Disease"/>
            <person name="Wu L."/>
            <person name="Ma J."/>
        </authorList>
    </citation>
    <scope>NUCLEOTIDE SEQUENCE [LARGE SCALE GENOMIC DNA]</scope>
    <source>
        <strain evidence="4">CGMCC 1.15111</strain>
    </source>
</reference>
<gene>
    <name evidence="3" type="ORF">GCM10011340_10800</name>
</gene>
<keyword evidence="1" id="KW-0732">Signal</keyword>
<dbReference type="Proteomes" id="UP000658258">
    <property type="component" value="Unassembled WGS sequence"/>
</dbReference>
<evidence type="ECO:0000259" key="2">
    <source>
        <dbReference type="Pfam" id="PF14321"/>
    </source>
</evidence>
<evidence type="ECO:0000313" key="3">
    <source>
        <dbReference type="EMBL" id="GHE57584.1"/>
    </source>
</evidence>
<feature type="signal peptide" evidence="1">
    <location>
        <begin position="1"/>
        <end position="20"/>
    </location>
</feature>
<evidence type="ECO:0000313" key="4">
    <source>
        <dbReference type="Proteomes" id="UP000658258"/>
    </source>
</evidence>
<keyword evidence="4" id="KW-1185">Reference proteome</keyword>
<dbReference type="RefSeq" id="WP_189629161.1">
    <property type="nucleotide sequence ID" value="NZ_BNAG01000001.1"/>
</dbReference>
<dbReference type="EMBL" id="BNAG01000001">
    <property type="protein sequence ID" value="GHE57584.1"/>
    <property type="molecule type" value="Genomic_DNA"/>
</dbReference>
<proteinExistence type="predicted"/>